<feature type="transmembrane region" description="Helical" evidence="2">
    <location>
        <begin position="106"/>
        <end position="125"/>
    </location>
</feature>
<feature type="transmembrane region" description="Helical" evidence="2">
    <location>
        <begin position="77"/>
        <end position="94"/>
    </location>
</feature>
<feature type="compositionally biased region" description="Basic and acidic residues" evidence="1">
    <location>
        <begin position="138"/>
        <end position="165"/>
    </location>
</feature>
<comment type="caution">
    <text evidence="3">The sequence shown here is derived from an EMBL/GenBank/DDBJ whole genome shotgun (WGS) entry which is preliminary data.</text>
</comment>
<accession>A0A4Q7S6M5</accession>
<keyword evidence="2" id="KW-0812">Transmembrane</keyword>
<proteinExistence type="predicted"/>
<dbReference type="Proteomes" id="UP000291078">
    <property type="component" value="Unassembled WGS sequence"/>
</dbReference>
<feature type="transmembrane region" description="Helical" evidence="2">
    <location>
        <begin position="7"/>
        <end position="25"/>
    </location>
</feature>
<evidence type="ECO:0008006" key="5">
    <source>
        <dbReference type="Google" id="ProtNLM"/>
    </source>
</evidence>
<dbReference type="OrthoDB" id="9130055at2"/>
<name>A0A4Q7S6M5_9BURK</name>
<organism evidence="3 4">
    <name type="scientific">Cupriavidus agavae</name>
    <dbReference type="NCBI Taxonomy" id="1001822"/>
    <lineage>
        <taxon>Bacteria</taxon>
        <taxon>Pseudomonadati</taxon>
        <taxon>Pseudomonadota</taxon>
        <taxon>Betaproteobacteria</taxon>
        <taxon>Burkholderiales</taxon>
        <taxon>Burkholderiaceae</taxon>
        <taxon>Cupriavidus</taxon>
    </lineage>
</organism>
<evidence type="ECO:0000313" key="4">
    <source>
        <dbReference type="Proteomes" id="UP000291078"/>
    </source>
</evidence>
<feature type="transmembrane region" description="Helical" evidence="2">
    <location>
        <begin position="45"/>
        <end position="65"/>
    </location>
</feature>
<dbReference type="AlphaFoldDB" id="A0A4Q7S6M5"/>
<feature type="region of interest" description="Disordered" evidence="1">
    <location>
        <begin position="138"/>
        <end position="232"/>
    </location>
</feature>
<dbReference type="EMBL" id="SGXM01000001">
    <property type="protein sequence ID" value="RZT42024.1"/>
    <property type="molecule type" value="Genomic_DNA"/>
</dbReference>
<keyword evidence="2" id="KW-0472">Membrane</keyword>
<feature type="compositionally biased region" description="Low complexity" evidence="1">
    <location>
        <begin position="167"/>
        <end position="191"/>
    </location>
</feature>
<protein>
    <recommendedName>
        <fullName evidence="5">Transmembrane protein</fullName>
    </recommendedName>
</protein>
<reference evidence="3 4" key="1">
    <citation type="journal article" date="2015" name="Stand. Genomic Sci.">
        <title>Genomic Encyclopedia of Bacterial and Archaeal Type Strains, Phase III: the genomes of soil and plant-associated and newly described type strains.</title>
        <authorList>
            <person name="Whitman W.B."/>
            <person name="Woyke T."/>
            <person name="Klenk H.P."/>
            <person name="Zhou Y."/>
            <person name="Lilburn T.G."/>
            <person name="Beck B.J."/>
            <person name="De Vos P."/>
            <person name="Vandamme P."/>
            <person name="Eisen J.A."/>
            <person name="Garrity G."/>
            <person name="Hugenholtz P."/>
            <person name="Kyrpides N.C."/>
        </authorList>
    </citation>
    <scope>NUCLEOTIDE SEQUENCE [LARGE SCALE GENOMIC DNA]</scope>
    <source>
        <strain evidence="3 4">ASC-9842</strain>
    </source>
</reference>
<dbReference type="RefSeq" id="WP_130390022.1">
    <property type="nucleotide sequence ID" value="NZ_SGXM01000001.1"/>
</dbReference>
<evidence type="ECO:0000256" key="1">
    <source>
        <dbReference type="SAM" id="MobiDB-lite"/>
    </source>
</evidence>
<gene>
    <name evidence="3" type="ORF">EV147_1040</name>
</gene>
<keyword evidence="4" id="KW-1185">Reference proteome</keyword>
<sequence>MKVLLRAVLFFDALLDLLIGMLLLMSPFTTLYAALQLPVPEPALFGQLLGAATVGMAWLLFSAAVNGHMTVPVARTVGWVNLVSAILIAVWTLFLDMPVQGAGKVWLLTMAAMLLFFAIVQIPAAKKVRLRERALAEQERASREARPAEVHYPNHADVRDARDVTDVSDVTVVTDRGAARPARPATSPASPEYRREPVITPPPGYGPGTEVMPDSDPEATPTAHHARQNPHP</sequence>
<evidence type="ECO:0000313" key="3">
    <source>
        <dbReference type="EMBL" id="RZT42024.1"/>
    </source>
</evidence>
<keyword evidence="2" id="KW-1133">Transmembrane helix</keyword>
<evidence type="ECO:0000256" key="2">
    <source>
        <dbReference type="SAM" id="Phobius"/>
    </source>
</evidence>